<comment type="subunit">
    <text evidence="17">Homotetramer.</text>
</comment>
<comment type="similarity">
    <text evidence="18">Belongs to the NnrE/AIBP family.</text>
</comment>
<feature type="binding site" evidence="18">
    <location>
        <position position="160"/>
    </location>
    <ligand>
        <name>(6S)-NADPHX</name>
        <dbReference type="ChEBI" id="CHEBI:64076"/>
    </ligand>
</feature>
<evidence type="ECO:0000256" key="19">
    <source>
        <dbReference type="PIRNR" id="PIRNR017184"/>
    </source>
</evidence>
<dbReference type="GO" id="GO:0046872">
    <property type="term" value="F:metal ion binding"/>
    <property type="evidence" value="ECO:0007669"/>
    <property type="project" value="UniProtKB-UniRule"/>
</dbReference>
<evidence type="ECO:0000256" key="16">
    <source>
        <dbReference type="ARBA" id="ARBA00049209"/>
    </source>
</evidence>
<comment type="similarity">
    <text evidence="17">Belongs to the NnrD/CARKD family.</text>
</comment>
<dbReference type="SUPFAM" id="SSF64153">
    <property type="entry name" value="YjeF N-terminal domain-like"/>
    <property type="match status" value="1"/>
</dbReference>
<dbReference type="PANTHER" id="PTHR12592:SF0">
    <property type="entry name" value="ATP-DEPENDENT (S)-NAD(P)H-HYDRATE DEHYDRATASE"/>
    <property type="match status" value="1"/>
</dbReference>
<keyword evidence="13" id="KW-0511">Multifunctional enzyme</keyword>
<feature type="domain" description="YjeF C-terminal" evidence="20">
    <location>
        <begin position="227"/>
        <end position="497"/>
    </location>
</feature>
<feature type="binding site" evidence="17">
    <location>
        <position position="374"/>
    </location>
    <ligand>
        <name>(6S)-NADPHX</name>
        <dbReference type="ChEBI" id="CHEBI:64076"/>
    </ligand>
</feature>
<keyword evidence="23" id="KW-1185">Reference proteome</keyword>
<dbReference type="EC" id="5.1.99.6" evidence="19"/>
<accession>A0A1E8F2F4</accession>
<keyword evidence="7 17" id="KW-0067">ATP-binding</keyword>
<name>A0A1E8F2F4_9CLOT</name>
<dbReference type="PROSITE" id="PS51383">
    <property type="entry name" value="YJEF_C_3"/>
    <property type="match status" value="1"/>
</dbReference>
<comment type="cofactor">
    <cofactor evidence="18 19">
        <name>K(+)</name>
        <dbReference type="ChEBI" id="CHEBI:29103"/>
    </cofactor>
    <text evidence="18 19">Binds 1 potassium ion per subunit.</text>
</comment>
<dbReference type="GO" id="GO:0046496">
    <property type="term" value="P:nicotinamide nucleotide metabolic process"/>
    <property type="evidence" value="ECO:0007669"/>
    <property type="project" value="UniProtKB-UniRule"/>
</dbReference>
<comment type="catalytic activity">
    <reaction evidence="16 17 19">
        <text>(6S)-NADPHX + ADP = AMP + phosphate + NADPH + H(+)</text>
        <dbReference type="Rhea" id="RHEA:32235"/>
        <dbReference type="ChEBI" id="CHEBI:15378"/>
        <dbReference type="ChEBI" id="CHEBI:43474"/>
        <dbReference type="ChEBI" id="CHEBI:57783"/>
        <dbReference type="ChEBI" id="CHEBI:64076"/>
        <dbReference type="ChEBI" id="CHEBI:456215"/>
        <dbReference type="ChEBI" id="CHEBI:456216"/>
        <dbReference type="EC" id="4.2.1.136"/>
    </reaction>
</comment>
<dbReference type="PANTHER" id="PTHR12592">
    <property type="entry name" value="ATP-DEPENDENT (S)-NAD(P)H-HYDRATE DEHYDRATASE FAMILY MEMBER"/>
    <property type="match status" value="1"/>
</dbReference>
<comment type="similarity">
    <text evidence="4 19">In the C-terminal section; belongs to the NnrD/CARKD family.</text>
</comment>
<keyword evidence="11 18" id="KW-0413">Isomerase</keyword>
<feature type="binding site" evidence="17">
    <location>
        <begin position="411"/>
        <end position="415"/>
    </location>
    <ligand>
        <name>AMP</name>
        <dbReference type="ChEBI" id="CHEBI:456215"/>
    </ligand>
</feature>
<comment type="cofactor">
    <cofactor evidence="17">
        <name>Mg(2+)</name>
        <dbReference type="ChEBI" id="CHEBI:18420"/>
    </cofactor>
</comment>
<keyword evidence="5 18" id="KW-0479">Metal-binding</keyword>
<keyword evidence="10 17" id="KW-0520">NAD</keyword>
<keyword evidence="12 17" id="KW-0456">Lyase</keyword>
<feature type="binding site" evidence="18">
    <location>
        <position position="56"/>
    </location>
    <ligand>
        <name>K(+)</name>
        <dbReference type="ChEBI" id="CHEBI:29103"/>
    </ligand>
</feature>
<dbReference type="HAMAP" id="MF_01966">
    <property type="entry name" value="NADHX_epimerase"/>
    <property type="match status" value="1"/>
</dbReference>
<dbReference type="InterPro" id="IPR030677">
    <property type="entry name" value="Nnr"/>
</dbReference>
<comment type="function">
    <text evidence="14 19">Bifunctional enzyme that catalyzes the epimerization of the S- and R-forms of NAD(P)HX and the dehydration of the S-form of NAD(P)HX at the expense of ADP, which is converted to AMP. This allows the repair of both epimers of NAD(P)HX, a damaged form of NAD(P)H that is a result of enzymatic or heat-dependent hydration.</text>
</comment>
<dbReference type="AlphaFoldDB" id="A0A1E8F2F4"/>
<dbReference type="EMBL" id="LZFO01000003">
    <property type="protein sequence ID" value="OFI07511.1"/>
    <property type="molecule type" value="Genomic_DNA"/>
</dbReference>
<feature type="binding site" evidence="18">
    <location>
        <begin position="131"/>
        <end position="137"/>
    </location>
    <ligand>
        <name>(6S)-NADPHX</name>
        <dbReference type="ChEBI" id="CHEBI:64076"/>
    </ligand>
</feature>
<comment type="catalytic activity">
    <reaction evidence="2 18 19">
        <text>(6R)-NADPHX = (6S)-NADPHX</text>
        <dbReference type="Rhea" id="RHEA:32227"/>
        <dbReference type="ChEBI" id="CHEBI:64076"/>
        <dbReference type="ChEBI" id="CHEBI:64077"/>
        <dbReference type="EC" id="5.1.99.6"/>
    </reaction>
</comment>
<comment type="function">
    <text evidence="18">Catalyzes the epimerization of the S- and R-forms of NAD(P)HX, a damaged form of NAD(P)H that is a result of enzymatic or heat-dependent hydration. This is a prerequisite for the S-specific NAD(P)H-hydrate dehydratase to allow the repair of both epimers of NAD(P)HX.</text>
</comment>
<evidence type="ECO:0000259" key="20">
    <source>
        <dbReference type="PROSITE" id="PS51383"/>
    </source>
</evidence>
<evidence type="ECO:0000256" key="3">
    <source>
        <dbReference type="ARBA" id="ARBA00006001"/>
    </source>
</evidence>
<dbReference type="NCBIfam" id="TIGR00196">
    <property type="entry name" value="yjeF_cterm"/>
    <property type="match status" value="1"/>
</dbReference>
<dbReference type="InterPro" id="IPR029056">
    <property type="entry name" value="Ribokinase-like"/>
</dbReference>
<comment type="catalytic activity">
    <reaction evidence="1 18 19">
        <text>(6R)-NADHX = (6S)-NADHX</text>
        <dbReference type="Rhea" id="RHEA:32215"/>
        <dbReference type="ChEBI" id="CHEBI:64074"/>
        <dbReference type="ChEBI" id="CHEBI:64075"/>
        <dbReference type="EC" id="5.1.99.6"/>
    </reaction>
</comment>
<feature type="domain" description="YjeF N-terminal" evidence="21">
    <location>
        <begin position="9"/>
        <end position="217"/>
    </location>
</feature>
<dbReference type="Proteomes" id="UP000175744">
    <property type="component" value="Unassembled WGS sequence"/>
</dbReference>
<dbReference type="SUPFAM" id="SSF53613">
    <property type="entry name" value="Ribokinase-like"/>
    <property type="match status" value="1"/>
</dbReference>
<feature type="binding site" evidence="18">
    <location>
        <begin position="55"/>
        <end position="59"/>
    </location>
    <ligand>
        <name>(6S)-NADPHX</name>
        <dbReference type="ChEBI" id="CHEBI:64076"/>
    </ligand>
</feature>
<dbReference type="GO" id="GO:0052855">
    <property type="term" value="F:ADP-dependent NAD(P)H-hydrate dehydratase activity"/>
    <property type="evidence" value="ECO:0007669"/>
    <property type="project" value="UniProtKB-UniRule"/>
</dbReference>
<evidence type="ECO:0000256" key="14">
    <source>
        <dbReference type="ARBA" id="ARBA00025153"/>
    </source>
</evidence>
<organism evidence="22 23">
    <name type="scientific">Clostridium acetireducens DSM 10703</name>
    <dbReference type="NCBI Taxonomy" id="1121290"/>
    <lineage>
        <taxon>Bacteria</taxon>
        <taxon>Bacillati</taxon>
        <taxon>Bacillota</taxon>
        <taxon>Clostridia</taxon>
        <taxon>Eubacteriales</taxon>
        <taxon>Clostridiaceae</taxon>
        <taxon>Clostridium</taxon>
    </lineage>
</organism>
<evidence type="ECO:0000256" key="5">
    <source>
        <dbReference type="ARBA" id="ARBA00022723"/>
    </source>
</evidence>
<dbReference type="EC" id="4.2.1.136" evidence="19"/>
<reference evidence="22 23" key="1">
    <citation type="submission" date="2016-06" db="EMBL/GenBank/DDBJ databases">
        <title>Genome sequence of Clostridium acetireducens DSM 10703.</title>
        <authorList>
            <person name="Poehlein A."/>
            <person name="Fluechter S."/>
            <person name="Duerre P."/>
            <person name="Daniel R."/>
        </authorList>
    </citation>
    <scope>NUCLEOTIDE SEQUENCE [LARGE SCALE GENOMIC DNA]</scope>
    <source>
        <strain evidence="22 23">DSM 10703</strain>
    </source>
</reference>
<dbReference type="GO" id="GO:0052856">
    <property type="term" value="F:NAD(P)HX epimerase activity"/>
    <property type="evidence" value="ECO:0007669"/>
    <property type="project" value="UniProtKB-UniRule"/>
</dbReference>
<evidence type="ECO:0000256" key="4">
    <source>
        <dbReference type="ARBA" id="ARBA00009524"/>
    </source>
</evidence>
<evidence type="ECO:0000256" key="15">
    <source>
        <dbReference type="ARBA" id="ARBA00048238"/>
    </source>
</evidence>
<dbReference type="InterPro" id="IPR000631">
    <property type="entry name" value="CARKD"/>
</dbReference>
<dbReference type="InterPro" id="IPR004443">
    <property type="entry name" value="YjeF_N_dom"/>
</dbReference>
<feature type="binding site" evidence="17">
    <location>
        <position position="439"/>
    </location>
    <ligand>
        <name>AMP</name>
        <dbReference type="ChEBI" id="CHEBI:456215"/>
    </ligand>
</feature>
<dbReference type="NCBIfam" id="TIGR00197">
    <property type="entry name" value="yjeF_nterm"/>
    <property type="match status" value="1"/>
</dbReference>
<gene>
    <name evidence="22" type="primary">nnr</name>
    <name evidence="17" type="synonym">nnrD</name>
    <name evidence="18" type="synonym">nnrE</name>
    <name evidence="22" type="ORF">CLOACE_03400</name>
</gene>
<proteinExistence type="inferred from homology"/>
<dbReference type="RefSeq" id="WP_070109309.1">
    <property type="nucleotide sequence ID" value="NZ_LZFO01000003.1"/>
</dbReference>
<protein>
    <recommendedName>
        <fullName evidence="19">Bifunctional NAD(P)H-hydrate repair enzyme</fullName>
    </recommendedName>
    <alternativeName>
        <fullName evidence="19">Nicotinamide nucleotide repair protein</fullName>
    </alternativeName>
    <domain>
        <recommendedName>
            <fullName evidence="19">ADP-dependent (S)-NAD(P)H-hydrate dehydratase</fullName>
            <ecNumber evidence="19">4.2.1.136</ecNumber>
        </recommendedName>
        <alternativeName>
            <fullName evidence="19">ADP-dependent NAD(P)HX dehydratase</fullName>
        </alternativeName>
    </domain>
    <domain>
        <recommendedName>
            <fullName evidence="19">NAD(P)H-hydrate epimerase</fullName>
            <ecNumber evidence="19">5.1.99.6</ecNumber>
        </recommendedName>
    </domain>
</protein>
<keyword evidence="8 17" id="KW-0521">NADP</keyword>
<evidence type="ECO:0000256" key="11">
    <source>
        <dbReference type="ARBA" id="ARBA00023235"/>
    </source>
</evidence>
<evidence type="ECO:0000256" key="8">
    <source>
        <dbReference type="ARBA" id="ARBA00022857"/>
    </source>
</evidence>
<keyword evidence="9 18" id="KW-0630">Potassium</keyword>
<evidence type="ECO:0000256" key="7">
    <source>
        <dbReference type="ARBA" id="ARBA00022840"/>
    </source>
</evidence>
<feature type="binding site" evidence="18">
    <location>
        <position position="142"/>
    </location>
    <ligand>
        <name>(6S)-NADPHX</name>
        <dbReference type="ChEBI" id="CHEBI:64076"/>
    </ligand>
</feature>
<dbReference type="PROSITE" id="PS51385">
    <property type="entry name" value="YJEF_N"/>
    <property type="match status" value="1"/>
</dbReference>
<evidence type="ECO:0000313" key="23">
    <source>
        <dbReference type="Proteomes" id="UP000175744"/>
    </source>
</evidence>
<dbReference type="OrthoDB" id="9806925at2"/>
<evidence type="ECO:0000256" key="9">
    <source>
        <dbReference type="ARBA" id="ARBA00022958"/>
    </source>
</evidence>
<dbReference type="GO" id="GO:0005524">
    <property type="term" value="F:ATP binding"/>
    <property type="evidence" value="ECO:0007669"/>
    <property type="project" value="UniProtKB-UniRule"/>
</dbReference>
<comment type="similarity">
    <text evidence="3 19">In the N-terminal section; belongs to the NnrE/AIBP family.</text>
</comment>
<comment type="caution">
    <text evidence="22">The sequence shown here is derived from an EMBL/GenBank/DDBJ whole genome shotgun (WGS) entry which is preliminary data.</text>
</comment>
<feature type="binding site" evidence="17">
    <location>
        <position position="262"/>
    </location>
    <ligand>
        <name>(6S)-NADPHX</name>
        <dbReference type="ChEBI" id="CHEBI:64076"/>
    </ligand>
</feature>
<evidence type="ECO:0000313" key="22">
    <source>
        <dbReference type="EMBL" id="OFI07511.1"/>
    </source>
</evidence>
<dbReference type="InterPro" id="IPR036652">
    <property type="entry name" value="YjeF_N_dom_sf"/>
</dbReference>
<evidence type="ECO:0000256" key="18">
    <source>
        <dbReference type="HAMAP-Rule" id="MF_01966"/>
    </source>
</evidence>
<evidence type="ECO:0000256" key="17">
    <source>
        <dbReference type="HAMAP-Rule" id="MF_01965"/>
    </source>
</evidence>
<dbReference type="Gene3D" id="3.40.1190.20">
    <property type="match status" value="1"/>
</dbReference>
<feature type="binding site" evidence="18">
    <location>
        <position position="127"/>
    </location>
    <ligand>
        <name>K(+)</name>
        <dbReference type="ChEBI" id="CHEBI:29103"/>
    </ligand>
</feature>
<evidence type="ECO:0000256" key="10">
    <source>
        <dbReference type="ARBA" id="ARBA00023027"/>
    </source>
</evidence>
<feature type="binding site" evidence="17">
    <location>
        <position position="323"/>
    </location>
    <ligand>
        <name>(6S)-NADPHX</name>
        <dbReference type="ChEBI" id="CHEBI:64076"/>
    </ligand>
</feature>
<keyword evidence="6 17" id="KW-0547">Nucleotide-binding</keyword>
<dbReference type="Gene3D" id="3.40.50.10260">
    <property type="entry name" value="YjeF N-terminal domain"/>
    <property type="match status" value="1"/>
</dbReference>
<feature type="binding site" evidence="17">
    <location>
        <position position="440"/>
    </location>
    <ligand>
        <name>(6S)-NADPHX</name>
        <dbReference type="ChEBI" id="CHEBI:64076"/>
    </ligand>
</feature>
<dbReference type="STRING" id="1121290.CLAOCE_03400"/>
<dbReference type="CDD" id="cd01171">
    <property type="entry name" value="YXKO-related"/>
    <property type="match status" value="1"/>
</dbReference>
<comment type="function">
    <text evidence="17">Catalyzes the dehydration of the S-form of NAD(P)HX at the expense of ADP, which is converted to AMP. Together with NAD(P)HX epimerase, which catalyzes the epimerization of the S- and R-forms, the enzyme allows the repair of both epimers of NAD(P)HX, a damaged form of NAD(P)H that is a result of enzymatic or heat-dependent hydration.</text>
</comment>
<comment type="catalytic activity">
    <reaction evidence="15 17 19">
        <text>(6S)-NADHX + ADP = AMP + phosphate + NADH + H(+)</text>
        <dbReference type="Rhea" id="RHEA:32223"/>
        <dbReference type="ChEBI" id="CHEBI:15378"/>
        <dbReference type="ChEBI" id="CHEBI:43474"/>
        <dbReference type="ChEBI" id="CHEBI:57945"/>
        <dbReference type="ChEBI" id="CHEBI:64074"/>
        <dbReference type="ChEBI" id="CHEBI:456215"/>
        <dbReference type="ChEBI" id="CHEBI:456216"/>
        <dbReference type="EC" id="4.2.1.136"/>
    </reaction>
</comment>
<dbReference type="GO" id="GO:0110051">
    <property type="term" value="P:metabolite repair"/>
    <property type="evidence" value="ECO:0007669"/>
    <property type="project" value="TreeGrafter"/>
</dbReference>
<evidence type="ECO:0000256" key="13">
    <source>
        <dbReference type="ARBA" id="ARBA00023268"/>
    </source>
</evidence>
<evidence type="ECO:0000256" key="12">
    <source>
        <dbReference type="ARBA" id="ARBA00023239"/>
    </source>
</evidence>
<sequence length="501" mass="54843">MKIISSSSMKNIDSFCINNLGIPGCVLMENAALKVIKNLELSKYNSFTIICGKGNNGGDGFAIARHLSVLGKSIKVFVIGDISKLKGDSKVNYKILQNMDMDIKNINSNEDIKTLKEEILKTEVIIDAIFGTGLSRNVEGIYDVIISTINEYSKFVVSVDVPSGINSDTGEILGNSVKADKTISFQLYKKGFLNFNSKDFFGEIIVENIGIPEFIIDAFYENEFLMDKYFIKNNIKVRNKYSHKGDFGKVSIVAGSDGFTGAAYISTQSAVRSGAGLVTLCCKKSIQNILSEKLEEAMTASYEDKDRFIEIIKKSNSIAIGPGMGNNENTFNILKCVITNSNCPLVIDADGINVLSKGISILENKKNHIVITPHLGEMARICNLDIEYIKNNKIKVAKDFAKEHDIIVLLKGYNTIITDGKSVFVNTTGNSAMASGGMGDCLTGIIASFIAQGYSALKSAYLGAYIHGYCGDILSKKMFCVNANHIINYIPFVIKNIENNF</sequence>
<dbReference type="Pfam" id="PF03853">
    <property type="entry name" value="YjeF_N"/>
    <property type="match status" value="1"/>
</dbReference>
<evidence type="ECO:0000259" key="21">
    <source>
        <dbReference type="PROSITE" id="PS51385"/>
    </source>
</evidence>
<dbReference type="Pfam" id="PF01256">
    <property type="entry name" value="Carb_kinase"/>
    <property type="match status" value="1"/>
</dbReference>
<evidence type="ECO:0000256" key="2">
    <source>
        <dbReference type="ARBA" id="ARBA00000909"/>
    </source>
</evidence>
<dbReference type="PATRIC" id="fig|1121290.3.peg.344"/>
<dbReference type="PIRSF" id="PIRSF017184">
    <property type="entry name" value="Nnr"/>
    <property type="match status" value="1"/>
</dbReference>
<evidence type="ECO:0000256" key="6">
    <source>
        <dbReference type="ARBA" id="ARBA00022741"/>
    </source>
</evidence>
<dbReference type="HAMAP" id="MF_01965">
    <property type="entry name" value="NADHX_dehydratase"/>
    <property type="match status" value="1"/>
</dbReference>
<feature type="binding site" evidence="18">
    <location>
        <position position="163"/>
    </location>
    <ligand>
        <name>K(+)</name>
        <dbReference type="ChEBI" id="CHEBI:29103"/>
    </ligand>
</feature>
<evidence type="ECO:0000256" key="1">
    <source>
        <dbReference type="ARBA" id="ARBA00000013"/>
    </source>
</evidence>